<evidence type="ECO:0000313" key="1">
    <source>
        <dbReference type="EMBL" id="KAJ9081653.1"/>
    </source>
</evidence>
<reference evidence="1" key="1">
    <citation type="submission" date="2022-04" db="EMBL/GenBank/DDBJ databases">
        <title>Genome of the entomopathogenic fungus Entomophthora muscae.</title>
        <authorList>
            <person name="Elya C."/>
            <person name="Lovett B.R."/>
            <person name="Lee E."/>
            <person name="Macias A.M."/>
            <person name="Hajek A.E."/>
            <person name="De Bivort B.L."/>
            <person name="Kasson M.T."/>
            <person name="De Fine Licht H.H."/>
            <person name="Stajich J.E."/>
        </authorList>
    </citation>
    <scope>NUCLEOTIDE SEQUENCE</scope>
    <source>
        <strain evidence="1">Berkeley</strain>
    </source>
</reference>
<comment type="caution">
    <text evidence="1">The sequence shown here is derived from an EMBL/GenBank/DDBJ whole genome shotgun (WGS) entry which is preliminary data.</text>
</comment>
<sequence length="116" mass="12658">MIDRGREFIGNEFTRLLKDWYRPTEGLAPADVQVHGGDARLVIGKEMTAPPSRSLAMTQDTLWGLVTRNPTASLCGLAQKSSPLPYLPYSGLVLLATSAGILGLGFTIPWISPWLF</sequence>
<proteinExistence type="predicted"/>
<keyword evidence="2" id="KW-1185">Reference proteome</keyword>
<protein>
    <submittedName>
        <fullName evidence="1">Uncharacterized protein</fullName>
    </submittedName>
</protein>
<dbReference type="EMBL" id="QTSX02001464">
    <property type="protein sequence ID" value="KAJ9081653.1"/>
    <property type="molecule type" value="Genomic_DNA"/>
</dbReference>
<gene>
    <name evidence="1" type="ORF">DSO57_1012322</name>
</gene>
<dbReference type="Proteomes" id="UP001165960">
    <property type="component" value="Unassembled WGS sequence"/>
</dbReference>
<name>A0ACC2U3S5_9FUNG</name>
<accession>A0ACC2U3S5</accession>
<organism evidence="1 2">
    <name type="scientific">Entomophthora muscae</name>
    <dbReference type="NCBI Taxonomy" id="34485"/>
    <lineage>
        <taxon>Eukaryota</taxon>
        <taxon>Fungi</taxon>
        <taxon>Fungi incertae sedis</taxon>
        <taxon>Zoopagomycota</taxon>
        <taxon>Entomophthoromycotina</taxon>
        <taxon>Entomophthoromycetes</taxon>
        <taxon>Entomophthorales</taxon>
        <taxon>Entomophthoraceae</taxon>
        <taxon>Entomophthora</taxon>
    </lineage>
</organism>
<evidence type="ECO:0000313" key="2">
    <source>
        <dbReference type="Proteomes" id="UP001165960"/>
    </source>
</evidence>